<dbReference type="EMBL" id="JAFBCF010000001">
    <property type="protein sequence ID" value="MBM7799608.1"/>
    <property type="molecule type" value="Genomic_DNA"/>
</dbReference>
<evidence type="ECO:0000256" key="2">
    <source>
        <dbReference type="ARBA" id="ARBA00023125"/>
    </source>
</evidence>
<organism evidence="5 6">
    <name type="scientific">Microlunatus panaciterrae</name>
    <dbReference type="NCBI Taxonomy" id="400768"/>
    <lineage>
        <taxon>Bacteria</taxon>
        <taxon>Bacillati</taxon>
        <taxon>Actinomycetota</taxon>
        <taxon>Actinomycetes</taxon>
        <taxon>Propionibacteriales</taxon>
        <taxon>Propionibacteriaceae</taxon>
        <taxon>Microlunatus</taxon>
    </lineage>
</organism>
<keyword evidence="1" id="KW-0805">Transcription regulation</keyword>
<dbReference type="InterPro" id="IPR050204">
    <property type="entry name" value="AraC_XylS_family_regulators"/>
</dbReference>
<evidence type="ECO:0000313" key="6">
    <source>
        <dbReference type="Proteomes" id="UP000704762"/>
    </source>
</evidence>
<gene>
    <name evidence="5" type="ORF">JOE57_002529</name>
</gene>
<dbReference type="SUPFAM" id="SSF46689">
    <property type="entry name" value="Homeodomain-like"/>
    <property type="match status" value="2"/>
</dbReference>
<dbReference type="Pfam" id="PF12833">
    <property type="entry name" value="HTH_18"/>
    <property type="match status" value="1"/>
</dbReference>
<evidence type="ECO:0000256" key="3">
    <source>
        <dbReference type="ARBA" id="ARBA00023163"/>
    </source>
</evidence>
<dbReference type="InterPro" id="IPR018060">
    <property type="entry name" value="HTH_AraC"/>
</dbReference>
<keyword evidence="3" id="KW-0804">Transcription</keyword>
<comment type="caution">
    <text evidence="5">The sequence shown here is derived from an EMBL/GenBank/DDBJ whole genome shotgun (WGS) entry which is preliminary data.</text>
</comment>
<feature type="domain" description="HTH araC/xylS-type" evidence="4">
    <location>
        <begin position="162"/>
        <end position="260"/>
    </location>
</feature>
<dbReference type="PANTHER" id="PTHR46796:SF6">
    <property type="entry name" value="ARAC SUBFAMILY"/>
    <property type="match status" value="1"/>
</dbReference>
<dbReference type="PANTHER" id="PTHR46796">
    <property type="entry name" value="HTH-TYPE TRANSCRIPTIONAL ACTIVATOR RHAS-RELATED"/>
    <property type="match status" value="1"/>
</dbReference>
<name>A0ABS2RLR6_9ACTN</name>
<dbReference type="PROSITE" id="PS01124">
    <property type="entry name" value="HTH_ARAC_FAMILY_2"/>
    <property type="match status" value="1"/>
</dbReference>
<protein>
    <submittedName>
        <fullName evidence="5">AraC-like DNA-binding protein</fullName>
    </submittedName>
</protein>
<dbReference type="RefSeq" id="WP_204918475.1">
    <property type="nucleotide sequence ID" value="NZ_BAAAQP010000003.1"/>
</dbReference>
<evidence type="ECO:0000313" key="5">
    <source>
        <dbReference type="EMBL" id="MBM7799608.1"/>
    </source>
</evidence>
<dbReference type="InterPro" id="IPR009057">
    <property type="entry name" value="Homeodomain-like_sf"/>
</dbReference>
<dbReference type="Proteomes" id="UP000704762">
    <property type="component" value="Unassembled WGS sequence"/>
</dbReference>
<keyword evidence="6" id="KW-1185">Reference proteome</keyword>
<sequence length="260" mass="28098">MTPTALAPVTESVHLDQPPTVVGAGIGVHGLNSNRDHYQLPHHWSLHLYRYHATITLDGVPHTIRPGSVSLVAPGVDIEYAYRGVSEHLYAHLALQHSGSPRPVLAVQDAGSATSGIADLMMHIVGNLRSSPAQASAEAWTALHRVVALSEPQTSAPHPAVTQAISYIEANLAYPLEVARIAELCGLSHNHLTRVFRQATAQTVVGYIRHRRLQQARHLLQNSTLPIAAVARSVGYTDLQAFNKACHHEFGAAPRTLRAV</sequence>
<dbReference type="SMART" id="SM00342">
    <property type="entry name" value="HTH_ARAC"/>
    <property type="match status" value="1"/>
</dbReference>
<keyword evidence="2" id="KW-0238">DNA-binding</keyword>
<evidence type="ECO:0000256" key="1">
    <source>
        <dbReference type="ARBA" id="ARBA00023015"/>
    </source>
</evidence>
<accession>A0ABS2RLR6</accession>
<proteinExistence type="predicted"/>
<evidence type="ECO:0000259" key="4">
    <source>
        <dbReference type="PROSITE" id="PS01124"/>
    </source>
</evidence>
<reference evidence="5 6" key="1">
    <citation type="submission" date="2021-01" db="EMBL/GenBank/DDBJ databases">
        <title>Sequencing the genomes of 1000 actinobacteria strains.</title>
        <authorList>
            <person name="Klenk H.-P."/>
        </authorList>
    </citation>
    <scope>NUCLEOTIDE SEQUENCE [LARGE SCALE GENOMIC DNA]</scope>
    <source>
        <strain evidence="5 6">DSM 18662</strain>
    </source>
</reference>
<dbReference type="Gene3D" id="1.10.10.60">
    <property type="entry name" value="Homeodomain-like"/>
    <property type="match status" value="1"/>
</dbReference>